<organism evidence="2">
    <name type="scientific">marine sediment metagenome</name>
    <dbReference type="NCBI Taxonomy" id="412755"/>
    <lineage>
        <taxon>unclassified sequences</taxon>
        <taxon>metagenomes</taxon>
        <taxon>ecological metagenomes</taxon>
    </lineage>
</organism>
<name>A0A0F9PL64_9ZZZZ</name>
<dbReference type="EMBL" id="LAZR01005228">
    <property type="protein sequence ID" value="KKN01761.1"/>
    <property type="molecule type" value="Genomic_DNA"/>
</dbReference>
<sequence>MAQRSKKSQKIDKQRSHKKIVRPTDKNIKNWKKRPGSADIRGNVDSKK</sequence>
<proteinExistence type="predicted"/>
<evidence type="ECO:0000256" key="1">
    <source>
        <dbReference type="SAM" id="MobiDB-lite"/>
    </source>
</evidence>
<accession>A0A0F9PL64</accession>
<evidence type="ECO:0000313" key="2">
    <source>
        <dbReference type="EMBL" id="KKN01761.1"/>
    </source>
</evidence>
<dbReference type="AlphaFoldDB" id="A0A0F9PL64"/>
<comment type="caution">
    <text evidence="2">The sequence shown here is derived from an EMBL/GenBank/DDBJ whole genome shotgun (WGS) entry which is preliminary data.</text>
</comment>
<reference evidence="2" key="1">
    <citation type="journal article" date="2015" name="Nature">
        <title>Complex archaea that bridge the gap between prokaryotes and eukaryotes.</title>
        <authorList>
            <person name="Spang A."/>
            <person name="Saw J.H."/>
            <person name="Jorgensen S.L."/>
            <person name="Zaremba-Niedzwiedzka K."/>
            <person name="Martijn J."/>
            <person name="Lind A.E."/>
            <person name="van Eijk R."/>
            <person name="Schleper C."/>
            <person name="Guy L."/>
            <person name="Ettema T.J."/>
        </authorList>
    </citation>
    <scope>NUCLEOTIDE SEQUENCE</scope>
</reference>
<gene>
    <name evidence="2" type="ORF">LCGC14_1124580</name>
</gene>
<protein>
    <submittedName>
        <fullName evidence="2">Uncharacterized protein</fullName>
    </submittedName>
</protein>
<feature type="region of interest" description="Disordered" evidence="1">
    <location>
        <begin position="1"/>
        <end position="48"/>
    </location>
</feature>